<sequence length="960" mass="107262">MNKMKPFIIAALFLLFTLTAHAQQKGTIRGTVYDGSTGETLVGVSVVIKDPFTGTATDLDGKFSLDVAPGTYTLQLSFISFQPLNIEDVEVKAGEVTVLNNLNLTESTVELQDVVVTASAIRNTDAALNTLKAKSSVMLDGISAAKIELIGDGTAVEAAKRVTGVTIEDGKYIYVRGLGDRYSKTTLNGMDIPGLDPDRNSLQMDIFPTSIIDNMVVSKNFTADLPADFTGGLMNITTKDFPDKKIFNISVSTAYNPNVHFNPDYLTYDGGGTDFLGFDDGTRALPDNIPPTTQLVPSSANAETIYNFVTKEFTPTLAAKTQNSLLDYSASISFGNQIELTGNKGNVPRLGYIFSLSYKSKYKFDDEVLYADFQKTLGENNYEMIYSTRQSGAVGERHHLIGILGGLAYKNNLNKIQLTAMRLQNGISSAGKFSINNSSAAVGQSGYVATSDQLFYNQRSLTNILIHGTHLMGNDWELDWRISPTFSASDDPDIRKTAFTHNGNEYLFSAGAAGFPSRIWRELDETNISAKIDLSKEYPLFSQPAIVKFGAGYNFKTRDYKITKMGYQFSDLNLTFNEPDASLVLQPERIYGSDQGGNTYIIPEISPSNTYESNVNNMAFYISNEFYPLIRLKTILGLRMENYVMRHTGQDINGSRILDNDKVLESLDFFPSLNLIYEVTEHQNIRAGYARTVARPSFKELSFAQIIDPISNTIFNGGLYAVEDWDGKLKETYMNNYDLRWEIFWNKGQNISASVFYKQFDDPIELVRFSTSYTSTEYQPRNVGEGTLYGVELEFSKNLDFISQVFQNFNLSGNLTLTHSEIDMTHSEYLSRKEFEKDGENIKRTRDMAGQSPYVINAGFTYNNYETGWAAGLFYNVKGSTLTIVGGGVFPDMYTEPFHSLNFSLNKKMGKEKRTKIDFKISNILDETQESYFKSYKAQKQPYSIYHPGREFSIGLSHSF</sequence>
<keyword evidence="9" id="KW-1185">Reference proteome</keyword>
<comment type="subcellular location">
    <subcellularLocation>
        <location evidence="1 4">Cell outer membrane</location>
    </subcellularLocation>
</comment>
<name>A0A1I1ZJP0_9BACT</name>
<dbReference type="RefSeq" id="WP_010526291.1">
    <property type="nucleotide sequence ID" value="NZ_AFSL01000008.1"/>
</dbReference>
<dbReference type="PANTHER" id="PTHR40980">
    <property type="entry name" value="PLUG DOMAIN-CONTAINING PROTEIN"/>
    <property type="match status" value="1"/>
</dbReference>
<feature type="signal peptide" evidence="5">
    <location>
        <begin position="1"/>
        <end position="22"/>
    </location>
</feature>
<evidence type="ECO:0000313" key="9">
    <source>
        <dbReference type="Proteomes" id="UP000181976"/>
    </source>
</evidence>
<protein>
    <submittedName>
        <fullName evidence="8">TonB-dependent receptor</fullName>
    </submittedName>
</protein>
<dbReference type="EMBL" id="FONA01000009">
    <property type="protein sequence ID" value="SFE31926.1"/>
    <property type="molecule type" value="Genomic_DNA"/>
</dbReference>
<reference evidence="8 9" key="1">
    <citation type="submission" date="2016-10" db="EMBL/GenBank/DDBJ databases">
        <authorList>
            <person name="de Groot N.N."/>
        </authorList>
    </citation>
    <scope>NUCLEOTIDE SEQUENCE [LARGE SCALE GENOMIC DNA]</scope>
    <source>
        <strain evidence="8 9">DSM 19012</strain>
    </source>
</reference>
<dbReference type="OrthoDB" id="9768470at2"/>
<evidence type="ECO:0000259" key="7">
    <source>
        <dbReference type="Pfam" id="PF07715"/>
    </source>
</evidence>
<dbReference type="Pfam" id="PF00593">
    <property type="entry name" value="TonB_dep_Rec_b-barrel"/>
    <property type="match status" value="1"/>
</dbReference>
<organism evidence="8 9">
    <name type="scientific">Thermophagus xiamenensis</name>
    <dbReference type="NCBI Taxonomy" id="385682"/>
    <lineage>
        <taxon>Bacteria</taxon>
        <taxon>Pseudomonadati</taxon>
        <taxon>Bacteroidota</taxon>
        <taxon>Bacteroidia</taxon>
        <taxon>Marinilabiliales</taxon>
        <taxon>Marinilabiliaceae</taxon>
        <taxon>Thermophagus</taxon>
    </lineage>
</organism>
<dbReference type="SUPFAM" id="SSF49464">
    <property type="entry name" value="Carboxypeptidase regulatory domain-like"/>
    <property type="match status" value="1"/>
</dbReference>
<dbReference type="STRING" id="385682.SAMN05444380_109126"/>
<accession>A0A1I1ZJP0</accession>
<dbReference type="InterPro" id="IPR012910">
    <property type="entry name" value="Plug_dom"/>
</dbReference>
<keyword evidence="3" id="KW-0998">Cell outer membrane</keyword>
<keyword evidence="5" id="KW-0732">Signal</keyword>
<feature type="domain" description="TonB-dependent receptor plug" evidence="7">
    <location>
        <begin position="138"/>
        <end position="232"/>
    </location>
</feature>
<dbReference type="Proteomes" id="UP000181976">
    <property type="component" value="Unassembled WGS sequence"/>
</dbReference>
<dbReference type="PANTHER" id="PTHR40980:SF4">
    <property type="entry name" value="TONB-DEPENDENT RECEPTOR-LIKE BETA-BARREL DOMAIN-CONTAINING PROTEIN"/>
    <property type="match status" value="1"/>
</dbReference>
<dbReference type="AlphaFoldDB" id="A0A1I1ZJP0"/>
<evidence type="ECO:0000256" key="2">
    <source>
        <dbReference type="ARBA" id="ARBA00023136"/>
    </source>
</evidence>
<dbReference type="Pfam" id="PF07715">
    <property type="entry name" value="Plug"/>
    <property type="match status" value="1"/>
</dbReference>
<dbReference type="Gene3D" id="2.40.170.20">
    <property type="entry name" value="TonB-dependent receptor, beta-barrel domain"/>
    <property type="match status" value="1"/>
</dbReference>
<dbReference type="eggNOG" id="COG1629">
    <property type="taxonomic scope" value="Bacteria"/>
</dbReference>
<dbReference type="SUPFAM" id="SSF56935">
    <property type="entry name" value="Porins"/>
    <property type="match status" value="1"/>
</dbReference>
<comment type="similarity">
    <text evidence="4">Belongs to the TonB-dependent receptor family.</text>
</comment>
<dbReference type="InterPro" id="IPR008969">
    <property type="entry name" value="CarboxyPept-like_regulatory"/>
</dbReference>
<evidence type="ECO:0000256" key="4">
    <source>
        <dbReference type="RuleBase" id="RU003357"/>
    </source>
</evidence>
<evidence type="ECO:0000313" key="8">
    <source>
        <dbReference type="EMBL" id="SFE31926.1"/>
    </source>
</evidence>
<dbReference type="GO" id="GO:0009279">
    <property type="term" value="C:cell outer membrane"/>
    <property type="evidence" value="ECO:0007669"/>
    <property type="project" value="UniProtKB-SubCell"/>
</dbReference>
<feature type="chain" id="PRO_5010242280" evidence="5">
    <location>
        <begin position="23"/>
        <end position="960"/>
    </location>
</feature>
<dbReference type="InParanoid" id="A0A1I1ZJP0"/>
<dbReference type="InterPro" id="IPR037066">
    <property type="entry name" value="Plug_dom_sf"/>
</dbReference>
<dbReference type="InterPro" id="IPR036942">
    <property type="entry name" value="Beta-barrel_TonB_sf"/>
</dbReference>
<evidence type="ECO:0000256" key="1">
    <source>
        <dbReference type="ARBA" id="ARBA00004442"/>
    </source>
</evidence>
<evidence type="ECO:0000256" key="3">
    <source>
        <dbReference type="ARBA" id="ARBA00023237"/>
    </source>
</evidence>
<dbReference type="Gene3D" id="2.170.130.10">
    <property type="entry name" value="TonB-dependent receptor, plug domain"/>
    <property type="match status" value="1"/>
</dbReference>
<proteinExistence type="inferred from homology"/>
<keyword evidence="8" id="KW-0675">Receptor</keyword>
<dbReference type="InterPro" id="IPR000531">
    <property type="entry name" value="Beta-barrel_TonB"/>
</dbReference>
<evidence type="ECO:0000259" key="6">
    <source>
        <dbReference type="Pfam" id="PF00593"/>
    </source>
</evidence>
<keyword evidence="4" id="KW-0798">TonB box</keyword>
<dbReference type="Gene3D" id="2.60.40.1120">
    <property type="entry name" value="Carboxypeptidase-like, regulatory domain"/>
    <property type="match status" value="1"/>
</dbReference>
<dbReference type="Pfam" id="PF13715">
    <property type="entry name" value="CarbopepD_reg_2"/>
    <property type="match status" value="1"/>
</dbReference>
<gene>
    <name evidence="8" type="ORF">SAMN05444380_109126</name>
</gene>
<feature type="domain" description="TonB-dependent receptor-like beta-barrel" evidence="6">
    <location>
        <begin position="440"/>
        <end position="923"/>
    </location>
</feature>
<keyword evidence="2 4" id="KW-0472">Membrane</keyword>
<evidence type="ECO:0000256" key="5">
    <source>
        <dbReference type="SAM" id="SignalP"/>
    </source>
</evidence>